<dbReference type="EC" id="2.1.1.63" evidence="1"/>
<evidence type="ECO:0000259" key="3">
    <source>
        <dbReference type="Pfam" id="PF01035"/>
    </source>
</evidence>
<proteinExistence type="predicted"/>
<dbReference type="InterPro" id="IPR036217">
    <property type="entry name" value="MethylDNA_cys_MeTrfase_DNAb"/>
</dbReference>
<dbReference type="AlphaFoldDB" id="A0A1I8MPP2"/>
<dbReference type="CDD" id="cd06445">
    <property type="entry name" value="ATase"/>
    <property type="match status" value="1"/>
</dbReference>
<dbReference type="PANTHER" id="PTHR10815">
    <property type="entry name" value="METHYLATED-DNA--PROTEIN-CYSTEINE METHYLTRANSFERASE"/>
    <property type="match status" value="1"/>
</dbReference>
<protein>
    <recommendedName>
        <fullName evidence="1">methylated-DNA--[protein]-cysteine S-methyltransferase</fullName>
        <ecNumber evidence="1">2.1.1.63</ecNumber>
    </recommendedName>
</protein>
<dbReference type="RefSeq" id="XP_005183834.2">
    <property type="nucleotide sequence ID" value="XM_005183777.4"/>
</dbReference>
<dbReference type="STRING" id="7370.A0A1I8MPP2"/>
<dbReference type="PANTHER" id="PTHR10815:SF13">
    <property type="entry name" value="METHYLATED-DNA--PROTEIN-CYSTEINE METHYLTRANSFERASE"/>
    <property type="match status" value="1"/>
</dbReference>
<dbReference type="SUPFAM" id="SSF46767">
    <property type="entry name" value="Methylated DNA-protein cysteine methyltransferase, C-terminal domain"/>
    <property type="match status" value="1"/>
</dbReference>
<keyword evidence="2" id="KW-0227">DNA damage</keyword>
<dbReference type="EnsemblMetazoa" id="MDOA007164-RA">
    <property type="protein sequence ID" value="MDOA007164-PA"/>
    <property type="gene ID" value="MDOA007164"/>
</dbReference>
<dbReference type="NCBIfam" id="TIGR00589">
    <property type="entry name" value="ogt"/>
    <property type="match status" value="1"/>
</dbReference>
<evidence type="ECO:0000256" key="1">
    <source>
        <dbReference type="ARBA" id="ARBA00011918"/>
    </source>
</evidence>
<dbReference type="VEuPathDB" id="VectorBase:MDOA007164"/>
<dbReference type="GO" id="GO:0003908">
    <property type="term" value="F:methylated-DNA-[protein]-cysteine S-methyltransferase activity"/>
    <property type="evidence" value="ECO:0007669"/>
    <property type="project" value="UniProtKB-EC"/>
</dbReference>
<sequence>MFKNVIINIENPKQPLSNLDYGVIEAKYGPMVMAYNLKDNFLHIAYFHFVQEKPIATFAADMKKRWPGVILKEDSEKAQRSFETYFQKQKPKREIYVMFTGTKFQNKVWSALLKIPYGEERTYNEVASMIRMPKSVRAAATAVGRNDIAIFVPCHRVKAKNNDMNKYRWGNELKRKILADEKSKN</sequence>
<accession>A0A1I8MPP2</accession>
<organism evidence="4">
    <name type="scientific">Musca domestica</name>
    <name type="common">House fly</name>
    <dbReference type="NCBI Taxonomy" id="7370"/>
    <lineage>
        <taxon>Eukaryota</taxon>
        <taxon>Metazoa</taxon>
        <taxon>Ecdysozoa</taxon>
        <taxon>Arthropoda</taxon>
        <taxon>Hexapoda</taxon>
        <taxon>Insecta</taxon>
        <taxon>Pterygota</taxon>
        <taxon>Neoptera</taxon>
        <taxon>Endopterygota</taxon>
        <taxon>Diptera</taxon>
        <taxon>Brachycera</taxon>
        <taxon>Muscomorpha</taxon>
        <taxon>Muscoidea</taxon>
        <taxon>Muscidae</taxon>
        <taxon>Musca</taxon>
    </lineage>
</organism>
<reference evidence="4" key="1">
    <citation type="submission" date="2020-05" db="UniProtKB">
        <authorList>
            <consortium name="EnsemblMetazoa"/>
        </authorList>
    </citation>
    <scope>IDENTIFICATION</scope>
    <source>
        <strain evidence="4">Aabys</strain>
    </source>
</reference>
<dbReference type="VEuPathDB" id="VectorBase:MDOMA2_015526"/>
<dbReference type="InterPro" id="IPR036388">
    <property type="entry name" value="WH-like_DNA-bd_sf"/>
</dbReference>
<evidence type="ECO:0000256" key="2">
    <source>
        <dbReference type="ARBA" id="ARBA00022763"/>
    </source>
</evidence>
<dbReference type="eggNOG" id="KOG4062">
    <property type="taxonomic scope" value="Eukaryota"/>
</dbReference>
<dbReference type="Gene3D" id="1.10.10.10">
    <property type="entry name" value="Winged helix-like DNA-binding domain superfamily/Winged helix DNA-binding domain"/>
    <property type="match status" value="1"/>
</dbReference>
<name>A0A1I8MPP2_MUSDO</name>
<dbReference type="KEGG" id="mde:101898495"/>
<gene>
    <name evidence="4" type="primary">101898495</name>
</gene>
<evidence type="ECO:0000313" key="4">
    <source>
        <dbReference type="EnsemblMetazoa" id="MDOA007164-PA"/>
    </source>
</evidence>
<feature type="domain" description="Methylated-DNA-[protein]-cysteine S-methyltransferase DNA binding" evidence="3">
    <location>
        <begin position="103"/>
        <end position="182"/>
    </location>
</feature>
<dbReference type="OrthoDB" id="1907495at2759"/>
<dbReference type="InterPro" id="IPR014048">
    <property type="entry name" value="MethylDNA_cys_MeTrfase_DNA-bd"/>
</dbReference>
<dbReference type="Pfam" id="PF01035">
    <property type="entry name" value="DNA_binding_1"/>
    <property type="match status" value="1"/>
</dbReference>
<dbReference type="GO" id="GO:0006281">
    <property type="term" value="P:DNA repair"/>
    <property type="evidence" value="ECO:0007669"/>
    <property type="project" value="InterPro"/>
</dbReference>